<evidence type="ECO:0000256" key="3">
    <source>
        <dbReference type="ARBA" id="ARBA00012837"/>
    </source>
</evidence>
<keyword evidence="9 13" id="KW-0030">Aminoacyl-tRNA synthetase</keyword>
<keyword evidence="4" id="KW-0963">Cytoplasm</keyword>
<dbReference type="InterPro" id="IPR001278">
    <property type="entry name" value="Arg-tRNA-ligase"/>
</dbReference>
<dbReference type="CDD" id="cd00671">
    <property type="entry name" value="ArgRS_core"/>
    <property type="match status" value="1"/>
</dbReference>
<keyword evidence="8 13" id="KW-0648">Protein biosynthesis</keyword>
<evidence type="ECO:0000256" key="8">
    <source>
        <dbReference type="ARBA" id="ARBA00022917"/>
    </source>
</evidence>
<evidence type="ECO:0000256" key="12">
    <source>
        <dbReference type="ARBA" id="ARBA00071644"/>
    </source>
</evidence>
<comment type="catalytic activity">
    <reaction evidence="11">
        <text>tRNA(Arg) + L-arginine + ATP = L-arginyl-tRNA(Arg) + AMP + diphosphate</text>
        <dbReference type="Rhea" id="RHEA:20301"/>
        <dbReference type="Rhea" id="RHEA-COMP:9658"/>
        <dbReference type="Rhea" id="RHEA-COMP:9673"/>
        <dbReference type="ChEBI" id="CHEBI:30616"/>
        <dbReference type="ChEBI" id="CHEBI:32682"/>
        <dbReference type="ChEBI" id="CHEBI:33019"/>
        <dbReference type="ChEBI" id="CHEBI:78442"/>
        <dbReference type="ChEBI" id="CHEBI:78513"/>
        <dbReference type="ChEBI" id="CHEBI:456215"/>
        <dbReference type="EC" id="6.1.1.19"/>
    </reaction>
</comment>
<dbReference type="GO" id="GO:0005524">
    <property type="term" value="F:ATP binding"/>
    <property type="evidence" value="ECO:0007669"/>
    <property type="project" value="UniProtKB-KW"/>
</dbReference>
<evidence type="ECO:0000256" key="9">
    <source>
        <dbReference type="ARBA" id="ARBA00023146"/>
    </source>
</evidence>
<evidence type="ECO:0000259" key="14">
    <source>
        <dbReference type="SMART" id="SM00836"/>
    </source>
</evidence>
<proteinExistence type="inferred from homology"/>
<dbReference type="InterPro" id="IPR035684">
    <property type="entry name" value="ArgRS_core"/>
</dbReference>
<dbReference type="Gene3D" id="3.40.50.620">
    <property type="entry name" value="HUPs"/>
    <property type="match status" value="1"/>
</dbReference>
<evidence type="ECO:0000256" key="6">
    <source>
        <dbReference type="ARBA" id="ARBA00022741"/>
    </source>
</evidence>
<dbReference type="SUPFAM" id="SSF52374">
    <property type="entry name" value="Nucleotidylyl transferase"/>
    <property type="match status" value="1"/>
</dbReference>
<evidence type="ECO:0000256" key="7">
    <source>
        <dbReference type="ARBA" id="ARBA00022840"/>
    </source>
</evidence>
<dbReference type="InterPro" id="IPR005148">
    <property type="entry name" value="Arg-tRNA-synth_N"/>
</dbReference>
<dbReference type="HAMAP" id="MF_00123">
    <property type="entry name" value="Arg_tRNA_synth"/>
    <property type="match status" value="1"/>
</dbReference>
<dbReference type="SUPFAM" id="SSF55190">
    <property type="entry name" value="Arginyl-tRNA synthetase (ArgRS), N-terminal 'additional' domain"/>
    <property type="match status" value="1"/>
</dbReference>
<evidence type="ECO:0000313" key="16">
    <source>
        <dbReference type="EMBL" id="KAL1130407.1"/>
    </source>
</evidence>
<keyword evidence="5 13" id="KW-0436">Ligase</keyword>
<dbReference type="FunFam" id="3.30.1360.70:FF:000002">
    <property type="entry name" value="arginine--tRNA ligase, cytoplasmic"/>
    <property type="match status" value="1"/>
</dbReference>
<comment type="caution">
    <text evidence="16">The sequence shown here is derived from an EMBL/GenBank/DDBJ whole genome shotgun (WGS) entry which is preliminary data.</text>
</comment>
<keyword evidence="7 13" id="KW-0067">ATP-binding</keyword>
<dbReference type="InterPro" id="IPR001412">
    <property type="entry name" value="aa-tRNA-synth_I_CS"/>
</dbReference>
<dbReference type="PANTHER" id="PTHR11956">
    <property type="entry name" value="ARGINYL-TRNA SYNTHETASE"/>
    <property type="match status" value="1"/>
</dbReference>
<feature type="domain" description="DALR anticodon binding" evidence="14">
    <location>
        <begin position="475"/>
        <end position="600"/>
    </location>
</feature>
<dbReference type="SMART" id="SM00836">
    <property type="entry name" value="DALR_1"/>
    <property type="match status" value="1"/>
</dbReference>
<reference evidence="16 17" key="1">
    <citation type="submission" date="2024-07" db="EMBL/GenBank/DDBJ databases">
        <title>Chromosome-level genome assembly of the water stick insect Ranatra chinensis (Heteroptera: Nepidae).</title>
        <authorList>
            <person name="Liu X."/>
        </authorList>
    </citation>
    <scope>NUCLEOTIDE SEQUENCE [LARGE SCALE GENOMIC DNA]</scope>
    <source>
        <strain evidence="16">Cailab_2021Rc</strain>
        <tissue evidence="16">Muscle</tissue>
    </source>
</reference>
<sequence>MHAGKLNDETRMKKGILHHLSTIFEQAVALAFPDIVDILVPVAPSSRPQFGDYQCNAAMPISNALKNRGIKIDPMNVASKILEYLKTDNVVEKVDVVAPGFLNIWVSKAICKERIFDLILNGIQPPPLDKVKTVVVDFSSPNIAKEMHVGHLRSTIIGDSICRLLEFMGHDVLRINHVGDWGTQFGMLIAHLKEKFPDYLTKSPPIHDLQSFYKESKSRFDSDSDFKSKAYACVIKLQNLDPEYMKAWNLICDVSRKEFQKIYNRLDIVIEERGESFYQRHMVELVRDLETRGFLEYDEGRKVMFGLEADAIPLTIVKSDGGFTYDTSDLAAIQYRIQQDHATWIIYVTDAGQATHFKVIQSCAEKAGILNRSLVKVVHVGFGVVLGEDKKKFKTRSGETVKLQHLLDEGLRRAEEKLKEKNRHTVLTQEELDSAKEAIAYGCIKYADLSHNRINDYVFSFDAMLEDKGNTAVYLLYAYTRIRSIVRNAGIDIKQLNKVAECGDLTISHDREWKLIKVLVRFTDTILKVVESLSLHHLCEYVYEIATTFSEFYDVCYCIEKNEAGEIVKIDMGRMLLCEATARTIEKCLNILGIRTVTRM</sequence>
<dbReference type="SMART" id="SM01016">
    <property type="entry name" value="Arg_tRNA_synt_N"/>
    <property type="match status" value="1"/>
</dbReference>
<dbReference type="GO" id="GO:0004814">
    <property type="term" value="F:arginine-tRNA ligase activity"/>
    <property type="evidence" value="ECO:0007669"/>
    <property type="project" value="UniProtKB-EC"/>
</dbReference>
<dbReference type="SUPFAM" id="SSF47323">
    <property type="entry name" value="Anticodon-binding domain of a subclass of class I aminoacyl-tRNA synthetases"/>
    <property type="match status" value="1"/>
</dbReference>
<dbReference type="GO" id="GO:0006412">
    <property type="term" value="P:translation"/>
    <property type="evidence" value="ECO:0007669"/>
    <property type="project" value="UniProtKB-KW"/>
</dbReference>
<evidence type="ECO:0000256" key="5">
    <source>
        <dbReference type="ARBA" id="ARBA00022598"/>
    </source>
</evidence>
<dbReference type="PANTHER" id="PTHR11956:SF5">
    <property type="entry name" value="ARGININE--TRNA LIGASE, CYTOPLASMIC"/>
    <property type="match status" value="1"/>
</dbReference>
<protein>
    <recommendedName>
        <fullName evidence="12">Probable arginine--tRNA ligase, cytoplasmic</fullName>
        <ecNumber evidence="3">6.1.1.19</ecNumber>
    </recommendedName>
    <alternativeName>
        <fullName evidence="10">Arginyl-tRNA synthetase</fullName>
    </alternativeName>
</protein>
<dbReference type="InterPro" id="IPR014729">
    <property type="entry name" value="Rossmann-like_a/b/a_fold"/>
</dbReference>
<dbReference type="GO" id="GO:0017101">
    <property type="term" value="C:aminoacyl-tRNA synthetase multienzyme complex"/>
    <property type="evidence" value="ECO:0007669"/>
    <property type="project" value="UniProtKB-ARBA"/>
</dbReference>
<dbReference type="FunFam" id="3.40.50.620:FF:000084">
    <property type="entry name" value="arginine--tRNA ligase, cytoplasmic"/>
    <property type="match status" value="1"/>
</dbReference>
<accession>A0ABD0YSZ6</accession>
<dbReference type="Pfam" id="PF05746">
    <property type="entry name" value="DALR_1"/>
    <property type="match status" value="1"/>
</dbReference>
<dbReference type="EMBL" id="JBFDAA010000008">
    <property type="protein sequence ID" value="KAL1130407.1"/>
    <property type="molecule type" value="Genomic_DNA"/>
</dbReference>
<evidence type="ECO:0000256" key="10">
    <source>
        <dbReference type="ARBA" id="ARBA00033033"/>
    </source>
</evidence>
<evidence type="ECO:0000256" key="13">
    <source>
        <dbReference type="RuleBase" id="RU363038"/>
    </source>
</evidence>
<dbReference type="Proteomes" id="UP001558652">
    <property type="component" value="Unassembled WGS sequence"/>
</dbReference>
<dbReference type="EC" id="6.1.1.19" evidence="3"/>
<evidence type="ECO:0000259" key="15">
    <source>
        <dbReference type="SMART" id="SM01016"/>
    </source>
</evidence>
<dbReference type="InterPro" id="IPR008909">
    <property type="entry name" value="DALR_anticod-bd"/>
</dbReference>
<dbReference type="GO" id="GO:0005829">
    <property type="term" value="C:cytosol"/>
    <property type="evidence" value="ECO:0007669"/>
    <property type="project" value="UniProtKB-SubCell"/>
</dbReference>
<keyword evidence="17" id="KW-1185">Reference proteome</keyword>
<evidence type="ECO:0000256" key="2">
    <source>
        <dbReference type="ARBA" id="ARBA00005594"/>
    </source>
</evidence>
<dbReference type="Gene3D" id="3.30.1360.70">
    <property type="entry name" value="Arginyl tRNA synthetase N-terminal domain"/>
    <property type="match status" value="1"/>
</dbReference>
<evidence type="ECO:0000256" key="1">
    <source>
        <dbReference type="ARBA" id="ARBA00004514"/>
    </source>
</evidence>
<comment type="similarity">
    <text evidence="2 13">Belongs to the class-I aminoacyl-tRNA synthetase family.</text>
</comment>
<evidence type="ECO:0000256" key="4">
    <source>
        <dbReference type="ARBA" id="ARBA00022490"/>
    </source>
</evidence>
<name>A0ABD0YSZ6_9HEMI</name>
<organism evidence="16 17">
    <name type="scientific">Ranatra chinensis</name>
    <dbReference type="NCBI Taxonomy" id="642074"/>
    <lineage>
        <taxon>Eukaryota</taxon>
        <taxon>Metazoa</taxon>
        <taxon>Ecdysozoa</taxon>
        <taxon>Arthropoda</taxon>
        <taxon>Hexapoda</taxon>
        <taxon>Insecta</taxon>
        <taxon>Pterygota</taxon>
        <taxon>Neoptera</taxon>
        <taxon>Paraneoptera</taxon>
        <taxon>Hemiptera</taxon>
        <taxon>Heteroptera</taxon>
        <taxon>Panheteroptera</taxon>
        <taxon>Nepomorpha</taxon>
        <taxon>Nepidae</taxon>
        <taxon>Ranatrinae</taxon>
        <taxon>Ranatra</taxon>
    </lineage>
</organism>
<evidence type="ECO:0000256" key="11">
    <source>
        <dbReference type="ARBA" id="ARBA00049339"/>
    </source>
</evidence>
<gene>
    <name evidence="16" type="ORF">AAG570_013345</name>
</gene>
<dbReference type="FunFam" id="1.10.730.10:FF:000064">
    <property type="entry name" value="Probable arginine--tRNA ligase, cytoplasmic"/>
    <property type="match status" value="1"/>
</dbReference>
<dbReference type="NCBIfam" id="TIGR00456">
    <property type="entry name" value="argS"/>
    <property type="match status" value="1"/>
</dbReference>
<evidence type="ECO:0000313" key="17">
    <source>
        <dbReference type="Proteomes" id="UP001558652"/>
    </source>
</evidence>
<dbReference type="PROSITE" id="PS00178">
    <property type="entry name" value="AA_TRNA_LIGASE_I"/>
    <property type="match status" value="1"/>
</dbReference>
<dbReference type="InterPro" id="IPR009080">
    <property type="entry name" value="tRNAsynth_Ia_anticodon-bd"/>
</dbReference>
<dbReference type="PRINTS" id="PR01038">
    <property type="entry name" value="TRNASYNTHARG"/>
</dbReference>
<feature type="domain" description="Arginyl tRNA synthetase N-terminal" evidence="15">
    <location>
        <begin position="18"/>
        <end position="106"/>
    </location>
</feature>
<comment type="subcellular location">
    <subcellularLocation>
        <location evidence="1">Cytoplasm</location>
        <location evidence="1">Cytosol</location>
    </subcellularLocation>
</comment>
<dbReference type="Pfam" id="PF03485">
    <property type="entry name" value="Arg_tRNA_synt_N"/>
    <property type="match status" value="1"/>
</dbReference>
<dbReference type="Gene3D" id="1.10.730.10">
    <property type="entry name" value="Isoleucyl-tRNA Synthetase, Domain 1"/>
    <property type="match status" value="1"/>
</dbReference>
<dbReference type="InterPro" id="IPR036695">
    <property type="entry name" value="Arg-tRNA-synth_N_sf"/>
</dbReference>
<dbReference type="AlphaFoldDB" id="A0ABD0YSZ6"/>
<dbReference type="Pfam" id="PF00750">
    <property type="entry name" value="tRNA-synt_1d"/>
    <property type="match status" value="1"/>
</dbReference>
<keyword evidence="6 13" id="KW-0547">Nucleotide-binding</keyword>